<feature type="binding site" evidence="6">
    <location>
        <begin position="32"/>
        <end position="34"/>
    </location>
    <ligand>
        <name>S-adenosyl-L-methionine</name>
        <dbReference type="ChEBI" id="CHEBI:59789"/>
    </ligand>
</feature>
<dbReference type="GO" id="GO:0005737">
    <property type="term" value="C:cytoplasm"/>
    <property type="evidence" value="ECO:0007669"/>
    <property type="project" value="UniProtKB-SubCell"/>
</dbReference>
<dbReference type="AlphaFoldDB" id="A0A1F4VA98"/>
<keyword evidence="4 6" id="KW-0808">Transferase</keyword>
<dbReference type="SUPFAM" id="SSF81799">
    <property type="entry name" value="Putative methyltransferase TM0872, insert domain"/>
    <property type="match status" value="1"/>
</dbReference>
<feature type="binding site" evidence="6">
    <location>
        <position position="106"/>
    </location>
    <ligand>
        <name>S-adenosyl-L-methionine</name>
        <dbReference type="ChEBI" id="CHEBI:59789"/>
    </ligand>
</feature>
<dbReference type="Proteomes" id="UP000178127">
    <property type="component" value="Unassembled WGS sequence"/>
</dbReference>
<accession>A0A1F4VA98</accession>
<dbReference type="HAMAP" id="MF_01007">
    <property type="entry name" value="16SrRNA_methyltr_H"/>
    <property type="match status" value="1"/>
</dbReference>
<comment type="catalytic activity">
    <reaction evidence="6">
        <text>cytidine(1402) in 16S rRNA + S-adenosyl-L-methionine = N(4)-methylcytidine(1402) in 16S rRNA + S-adenosyl-L-homocysteine + H(+)</text>
        <dbReference type="Rhea" id="RHEA:42928"/>
        <dbReference type="Rhea" id="RHEA-COMP:10286"/>
        <dbReference type="Rhea" id="RHEA-COMP:10287"/>
        <dbReference type="ChEBI" id="CHEBI:15378"/>
        <dbReference type="ChEBI" id="CHEBI:57856"/>
        <dbReference type="ChEBI" id="CHEBI:59789"/>
        <dbReference type="ChEBI" id="CHEBI:74506"/>
        <dbReference type="ChEBI" id="CHEBI:82748"/>
        <dbReference type="EC" id="2.1.1.199"/>
    </reaction>
</comment>
<feature type="binding site" evidence="6">
    <location>
        <position position="78"/>
    </location>
    <ligand>
        <name>S-adenosyl-L-methionine</name>
        <dbReference type="ChEBI" id="CHEBI:59789"/>
    </ligand>
</feature>
<reference evidence="7 8" key="1">
    <citation type="journal article" date="2016" name="Nat. Commun.">
        <title>Thousands of microbial genomes shed light on interconnected biogeochemical processes in an aquifer system.</title>
        <authorList>
            <person name="Anantharaman K."/>
            <person name="Brown C.T."/>
            <person name="Hug L.A."/>
            <person name="Sharon I."/>
            <person name="Castelle C.J."/>
            <person name="Probst A.J."/>
            <person name="Thomas B.C."/>
            <person name="Singh A."/>
            <person name="Wilkins M.J."/>
            <person name="Karaoz U."/>
            <person name="Brodie E.L."/>
            <person name="Williams K.H."/>
            <person name="Hubbard S.S."/>
            <person name="Banfield J.F."/>
        </authorList>
    </citation>
    <scope>NUCLEOTIDE SEQUENCE [LARGE SCALE GENOMIC DNA]</scope>
</reference>
<gene>
    <name evidence="6" type="primary">rsmH</name>
    <name evidence="7" type="ORF">A3D91_04905</name>
</gene>
<dbReference type="PANTHER" id="PTHR11265">
    <property type="entry name" value="S-ADENOSYL-METHYLTRANSFERASE MRAW"/>
    <property type="match status" value="1"/>
</dbReference>
<feature type="binding site" evidence="6">
    <location>
        <position position="49"/>
    </location>
    <ligand>
        <name>S-adenosyl-L-methionine</name>
        <dbReference type="ChEBI" id="CHEBI:59789"/>
    </ligand>
</feature>
<dbReference type="EC" id="2.1.1.199" evidence="6"/>
<keyword evidence="2 6" id="KW-0698">rRNA processing</keyword>
<dbReference type="Gene3D" id="3.40.50.150">
    <property type="entry name" value="Vaccinia Virus protein VP39"/>
    <property type="match status" value="1"/>
</dbReference>
<dbReference type="Pfam" id="PF01795">
    <property type="entry name" value="Methyltransf_5"/>
    <property type="match status" value="1"/>
</dbReference>
<comment type="subcellular location">
    <subcellularLocation>
        <location evidence="6">Cytoplasm</location>
    </subcellularLocation>
</comment>
<evidence type="ECO:0000256" key="4">
    <source>
        <dbReference type="ARBA" id="ARBA00022679"/>
    </source>
</evidence>
<evidence type="ECO:0000313" key="7">
    <source>
        <dbReference type="EMBL" id="OGC54068.1"/>
    </source>
</evidence>
<dbReference type="NCBIfam" id="TIGR00006">
    <property type="entry name" value="16S rRNA (cytosine(1402)-N(4))-methyltransferase RsmH"/>
    <property type="match status" value="1"/>
</dbReference>
<evidence type="ECO:0000313" key="8">
    <source>
        <dbReference type="Proteomes" id="UP000178127"/>
    </source>
</evidence>
<dbReference type="PIRSF" id="PIRSF004486">
    <property type="entry name" value="MraW"/>
    <property type="match status" value="1"/>
</dbReference>
<keyword evidence="3 6" id="KW-0489">Methyltransferase</keyword>
<comment type="similarity">
    <text evidence="1 6">Belongs to the methyltransferase superfamily. RsmH family.</text>
</comment>
<dbReference type="Gene3D" id="1.10.150.170">
    <property type="entry name" value="Putative methyltransferase TM0872, insert domain"/>
    <property type="match status" value="1"/>
</dbReference>
<sequence>MKFHKPVLLKETLNNLQVVKGGKYIDCTLGDGGHSFEILKAGGTVLGIDYNEGSISRAIKRIDSEGIGNKFLWVLGNFKQINDHALKNGFDKVNGIFYDLGYSSTQLEEPTGVSFSKDNPLDMRLDKSLGVTASDLLNTLKERDLVNLFFEYGEERFSRKFAKAIVKARNLKKFQTTKQLAELISAEAPPGYDNNRIHPATRVFQALRIAVNDEIENLKISLPLAAQLLLPGGRMVVITFHSLEDKVVKDFGRDVRPLMKTINRKPIVPTDDEIRENIRSRSAKMRVFEKIQYG</sequence>
<dbReference type="SUPFAM" id="SSF53335">
    <property type="entry name" value="S-adenosyl-L-methionine-dependent methyltransferases"/>
    <property type="match status" value="1"/>
</dbReference>
<organism evidence="7 8">
    <name type="scientific">candidate division WWE3 bacterium RIFCSPHIGHO2_02_FULL_38_14</name>
    <dbReference type="NCBI Taxonomy" id="1802620"/>
    <lineage>
        <taxon>Bacteria</taxon>
        <taxon>Katanobacteria</taxon>
    </lineage>
</organism>
<dbReference type="PANTHER" id="PTHR11265:SF0">
    <property type="entry name" value="12S RRNA N4-METHYLCYTIDINE METHYLTRANSFERASE"/>
    <property type="match status" value="1"/>
</dbReference>
<name>A0A1F4VA98_UNCKA</name>
<keyword evidence="5 6" id="KW-0949">S-adenosyl-L-methionine</keyword>
<evidence type="ECO:0000256" key="1">
    <source>
        <dbReference type="ARBA" id="ARBA00010396"/>
    </source>
</evidence>
<evidence type="ECO:0000256" key="2">
    <source>
        <dbReference type="ARBA" id="ARBA00022552"/>
    </source>
</evidence>
<dbReference type="GO" id="GO:0071424">
    <property type="term" value="F:rRNA (cytosine-N4-)-methyltransferase activity"/>
    <property type="evidence" value="ECO:0007669"/>
    <property type="project" value="UniProtKB-UniRule"/>
</dbReference>
<proteinExistence type="inferred from homology"/>
<protein>
    <recommendedName>
        <fullName evidence="6">Ribosomal RNA small subunit methyltransferase H</fullName>
        <ecNumber evidence="6">2.1.1.199</ecNumber>
    </recommendedName>
    <alternativeName>
        <fullName evidence="6">16S rRNA m(4)C1402 methyltransferase</fullName>
    </alternativeName>
    <alternativeName>
        <fullName evidence="6">rRNA (cytosine-N(4)-)-methyltransferase RsmH</fullName>
    </alternativeName>
</protein>
<dbReference type="InterPro" id="IPR002903">
    <property type="entry name" value="RsmH"/>
</dbReference>
<evidence type="ECO:0000256" key="6">
    <source>
        <dbReference type="HAMAP-Rule" id="MF_01007"/>
    </source>
</evidence>
<keyword evidence="6" id="KW-0963">Cytoplasm</keyword>
<dbReference type="GO" id="GO:0070475">
    <property type="term" value="P:rRNA base methylation"/>
    <property type="evidence" value="ECO:0007669"/>
    <property type="project" value="UniProtKB-UniRule"/>
</dbReference>
<evidence type="ECO:0000256" key="5">
    <source>
        <dbReference type="ARBA" id="ARBA00022691"/>
    </source>
</evidence>
<dbReference type="InterPro" id="IPR023397">
    <property type="entry name" value="SAM-dep_MeTrfase_MraW_recog"/>
</dbReference>
<comment type="caution">
    <text evidence="7">The sequence shown here is derived from an EMBL/GenBank/DDBJ whole genome shotgun (WGS) entry which is preliminary data.</text>
</comment>
<dbReference type="STRING" id="1802620.A3D91_04905"/>
<feature type="binding site" evidence="6">
    <location>
        <position position="99"/>
    </location>
    <ligand>
        <name>S-adenosyl-L-methionine</name>
        <dbReference type="ChEBI" id="CHEBI:59789"/>
    </ligand>
</feature>
<evidence type="ECO:0000256" key="3">
    <source>
        <dbReference type="ARBA" id="ARBA00022603"/>
    </source>
</evidence>
<comment type="function">
    <text evidence="6">Specifically methylates the N4 position of cytidine in position 1402 (C1402) of 16S rRNA.</text>
</comment>
<dbReference type="InterPro" id="IPR029063">
    <property type="entry name" value="SAM-dependent_MTases_sf"/>
</dbReference>
<dbReference type="EMBL" id="MEVD01000006">
    <property type="protein sequence ID" value="OGC54068.1"/>
    <property type="molecule type" value="Genomic_DNA"/>
</dbReference>